<dbReference type="HAMAP" id="MF_00060">
    <property type="entry name" value="SurE"/>
    <property type="match status" value="1"/>
</dbReference>
<evidence type="ECO:0000259" key="8">
    <source>
        <dbReference type="Pfam" id="PF01975"/>
    </source>
</evidence>
<comment type="catalytic activity">
    <reaction evidence="1 7">
        <text>a ribonucleoside 5'-phosphate + H2O = a ribonucleoside + phosphate</text>
        <dbReference type="Rhea" id="RHEA:12484"/>
        <dbReference type="ChEBI" id="CHEBI:15377"/>
        <dbReference type="ChEBI" id="CHEBI:18254"/>
        <dbReference type="ChEBI" id="CHEBI:43474"/>
        <dbReference type="ChEBI" id="CHEBI:58043"/>
        <dbReference type="EC" id="3.1.3.5"/>
    </reaction>
</comment>
<comment type="function">
    <text evidence="7">Nucleotidase that shows phosphatase activity on nucleoside 5'-monophosphates.</text>
</comment>
<keyword evidence="4 7" id="KW-0479">Metal-binding</keyword>
<evidence type="ECO:0000256" key="5">
    <source>
        <dbReference type="ARBA" id="ARBA00022741"/>
    </source>
</evidence>
<evidence type="ECO:0000256" key="4">
    <source>
        <dbReference type="ARBA" id="ARBA00022723"/>
    </source>
</evidence>
<dbReference type="EC" id="3.1.3.5" evidence="7"/>
<dbReference type="RefSeq" id="WP_347436374.1">
    <property type="nucleotide sequence ID" value="NZ_CP089291.1"/>
</dbReference>
<dbReference type="InterPro" id="IPR002828">
    <property type="entry name" value="SurE-like_Pase/nucleotidase"/>
</dbReference>
<dbReference type="NCBIfam" id="NF001492">
    <property type="entry name" value="PRK00346.2-2"/>
    <property type="match status" value="1"/>
</dbReference>
<feature type="binding site" evidence="7">
    <location>
        <position position="8"/>
    </location>
    <ligand>
        <name>a divalent metal cation</name>
        <dbReference type="ChEBI" id="CHEBI:60240"/>
    </ligand>
</feature>
<evidence type="ECO:0000313" key="10">
    <source>
        <dbReference type="Proteomes" id="UP000830167"/>
    </source>
</evidence>
<dbReference type="GO" id="GO:0008254">
    <property type="term" value="F:3'-nucleotidase activity"/>
    <property type="evidence" value="ECO:0007669"/>
    <property type="project" value="UniProtKB-EC"/>
</dbReference>
<dbReference type="PANTHER" id="PTHR30457">
    <property type="entry name" value="5'-NUCLEOTIDASE SURE"/>
    <property type="match status" value="1"/>
</dbReference>
<dbReference type="InterPro" id="IPR036523">
    <property type="entry name" value="SurE-like_sf"/>
</dbReference>
<dbReference type="NCBIfam" id="TIGR00087">
    <property type="entry name" value="surE"/>
    <property type="match status" value="1"/>
</dbReference>
<feature type="binding site" evidence="7">
    <location>
        <position position="41"/>
    </location>
    <ligand>
        <name>a divalent metal cation</name>
        <dbReference type="ChEBI" id="CHEBI:60240"/>
    </ligand>
</feature>
<comment type="similarity">
    <text evidence="2 7">Belongs to the SurE nucleotidase family.</text>
</comment>
<evidence type="ECO:0000256" key="1">
    <source>
        <dbReference type="ARBA" id="ARBA00000815"/>
    </source>
</evidence>
<protein>
    <recommendedName>
        <fullName evidence="7">5'-nucleotidase SurE</fullName>
        <ecNumber evidence="7">3.1.3.5</ecNumber>
    </recommendedName>
    <alternativeName>
        <fullName evidence="7">Nucleoside 5'-monophosphate phosphohydrolase</fullName>
    </alternativeName>
</protein>
<dbReference type="Proteomes" id="UP000830167">
    <property type="component" value="Chromosome"/>
</dbReference>
<comment type="cofactor">
    <cofactor evidence="7">
        <name>a divalent metal cation</name>
        <dbReference type="ChEBI" id="CHEBI:60240"/>
    </cofactor>
    <text evidence="7">Binds 1 divalent metal cation per subunit.</text>
</comment>
<feature type="binding site" evidence="7">
    <location>
        <position position="97"/>
    </location>
    <ligand>
        <name>a divalent metal cation</name>
        <dbReference type="ChEBI" id="CHEBI:60240"/>
    </ligand>
</feature>
<evidence type="ECO:0000256" key="6">
    <source>
        <dbReference type="ARBA" id="ARBA00022801"/>
    </source>
</evidence>
<dbReference type="PANTHER" id="PTHR30457:SF12">
    <property type="entry name" value="5'_3'-NUCLEOTIDASE SURE"/>
    <property type="match status" value="1"/>
</dbReference>
<dbReference type="NCBIfam" id="NF001490">
    <property type="entry name" value="PRK00346.1-4"/>
    <property type="match status" value="1"/>
</dbReference>
<evidence type="ECO:0000256" key="2">
    <source>
        <dbReference type="ARBA" id="ARBA00011062"/>
    </source>
</evidence>
<dbReference type="InterPro" id="IPR030048">
    <property type="entry name" value="SurE"/>
</dbReference>
<name>A0ABY4CHB0_9BACL</name>
<dbReference type="EMBL" id="CP089291">
    <property type="protein sequence ID" value="UOF89684.1"/>
    <property type="molecule type" value="Genomic_DNA"/>
</dbReference>
<keyword evidence="10" id="KW-1185">Reference proteome</keyword>
<keyword evidence="5 7" id="KW-0547">Nucleotide-binding</keyword>
<evidence type="ECO:0000313" key="9">
    <source>
        <dbReference type="EMBL" id="UOF89684.1"/>
    </source>
</evidence>
<keyword evidence="6 7" id="KW-0378">Hydrolase</keyword>
<dbReference type="Pfam" id="PF01975">
    <property type="entry name" value="SurE"/>
    <property type="match status" value="1"/>
</dbReference>
<accession>A0ABY4CHB0</accession>
<sequence>MRILLTNDDGIYAKGIEVLAEHLCKHTEHQVTVVAPDRQKSATGHAITLHKPLHVHEVDLGLPVTAFKINGTPADCVKMGMHVLLDEQPDIVISGVNAGSNLGMDVFYSGTVSAAVEAAMNGIPAVAVSACGYKNFAFAAAAQFVERMIPMIQSQPFEKNRILNINVPPANAPIQGVRVTTLGERSFSTNYEKRLDPLGRSYYWLIGEEITTQNDPESDVSAVQSGWISITPLRLTLTDEAWMKQLKQWTFQ</sequence>
<proteinExistence type="inferred from homology"/>
<organism evidence="9 10">
    <name type="scientific">Fodinisporobacter ferrooxydans</name>
    <dbReference type="NCBI Taxonomy" id="2901836"/>
    <lineage>
        <taxon>Bacteria</taxon>
        <taxon>Bacillati</taxon>
        <taxon>Bacillota</taxon>
        <taxon>Bacilli</taxon>
        <taxon>Bacillales</taxon>
        <taxon>Alicyclobacillaceae</taxon>
        <taxon>Fodinisporobacter</taxon>
    </lineage>
</organism>
<evidence type="ECO:0000256" key="3">
    <source>
        <dbReference type="ARBA" id="ARBA00022490"/>
    </source>
</evidence>
<feature type="binding site" evidence="7">
    <location>
        <position position="9"/>
    </location>
    <ligand>
        <name>a divalent metal cation</name>
        <dbReference type="ChEBI" id="CHEBI:60240"/>
    </ligand>
</feature>
<keyword evidence="3 7" id="KW-0963">Cytoplasm</keyword>
<evidence type="ECO:0000256" key="7">
    <source>
        <dbReference type="HAMAP-Rule" id="MF_00060"/>
    </source>
</evidence>
<dbReference type="Gene3D" id="3.40.1210.10">
    <property type="entry name" value="Survival protein SurE-like phosphatase/nucleotidase"/>
    <property type="match status" value="1"/>
</dbReference>
<feature type="domain" description="Survival protein SurE-like phosphatase/nucleotidase" evidence="8">
    <location>
        <begin position="3"/>
        <end position="188"/>
    </location>
</feature>
<gene>
    <name evidence="7 9" type="primary">surE</name>
    <name evidence="9" type="ORF">LSG31_17630</name>
</gene>
<dbReference type="SUPFAM" id="SSF64167">
    <property type="entry name" value="SurE-like"/>
    <property type="match status" value="1"/>
</dbReference>
<reference evidence="9" key="1">
    <citation type="submission" date="2021-12" db="EMBL/GenBank/DDBJ databases">
        <title>Alicyclobacillaceae gen. nov., sp. nov., isolated from chalcocite enrichment system.</title>
        <authorList>
            <person name="Jiang Z."/>
        </authorList>
    </citation>
    <scope>NUCLEOTIDE SEQUENCE</scope>
    <source>
        <strain evidence="9">MYW30-H2</strain>
    </source>
</reference>
<comment type="subcellular location">
    <subcellularLocation>
        <location evidence="7">Cytoplasm</location>
    </subcellularLocation>
</comment>